<evidence type="ECO:0000313" key="7">
    <source>
        <dbReference type="EMBL" id="PCK21683.1"/>
    </source>
</evidence>
<evidence type="ECO:0000256" key="3">
    <source>
        <dbReference type="ARBA" id="ARBA00022741"/>
    </source>
</evidence>
<dbReference type="Gene3D" id="3.40.50.300">
    <property type="entry name" value="P-loop containing nucleotide triphosphate hydrolases"/>
    <property type="match status" value="1"/>
</dbReference>
<feature type="compositionally biased region" description="Pro residues" evidence="5">
    <location>
        <begin position="27"/>
        <end position="41"/>
    </location>
</feature>
<accession>A0A2A5IWQ2</accession>
<dbReference type="InterPro" id="IPR027417">
    <property type="entry name" value="P-loop_NTPase"/>
</dbReference>
<dbReference type="InterPro" id="IPR050107">
    <property type="entry name" value="ABC_carbohydrate_import_ATPase"/>
</dbReference>
<gene>
    <name evidence="7" type="ORF">CHR55_33655</name>
</gene>
<dbReference type="GO" id="GO:0005524">
    <property type="term" value="F:ATP binding"/>
    <property type="evidence" value="ECO:0007669"/>
    <property type="project" value="UniProtKB-KW"/>
</dbReference>
<evidence type="ECO:0000259" key="6">
    <source>
        <dbReference type="PROSITE" id="PS50893"/>
    </source>
</evidence>
<evidence type="ECO:0000256" key="2">
    <source>
        <dbReference type="ARBA" id="ARBA00022737"/>
    </source>
</evidence>
<dbReference type="Pfam" id="PF00005">
    <property type="entry name" value="ABC_tran"/>
    <property type="match status" value="1"/>
</dbReference>
<comment type="caution">
    <text evidence="7">The sequence shown here is derived from an EMBL/GenBank/DDBJ whole genome shotgun (WGS) entry which is preliminary data.</text>
</comment>
<evidence type="ECO:0000313" key="8">
    <source>
        <dbReference type="Proteomes" id="UP000230886"/>
    </source>
</evidence>
<evidence type="ECO:0000256" key="4">
    <source>
        <dbReference type="ARBA" id="ARBA00022840"/>
    </source>
</evidence>
<dbReference type="PANTHER" id="PTHR43790">
    <property type="entry name" value="CARBOHYDRATE TRANSPORT ATP-BINDING PROTEIN MG119-RELATED"/>
    <property type="match status" value="1"/>
</dbReference>
<dbReference type="InterPro" id="IPR003439">
    <property type="entry name" value="ABC_transporter-like_ATP-bd"/>
</dbReference>
<dbReference type="PANTHER" id="PTHR43790:SF9">
    <property type="entry name" value="GALACTOFURANOSE TRANSPORTER ATP-BINDING PROTEIN YTFR"/>
    <property type="match status" value="1"/>
</dbReference>
<dbReference type="PROSITE" id="PS50893">
    <property type="entry name" value="ABC_TRANSPORTER_2"/>
    <property type="match status" value="1"/>
</dbReference>
<reference evidence="7 8" key="1">
    <citation type="submission" date="2017-07" db="EMBL/GenBank/DDBJ databases">
        <title>Draft sequence of Rhodococcus enclensis 23b-28.</title>
        <authorList>
            <person name="Besaury L."/>
            <person name="Sancelme M."/>
            <person name="Amato P."/>
            <person name="Lallement A."/>
            <person name="Delort A.-M."/>
        </authorList>
    </citation>
    <scope>NUCLEOTIDE SEQUENCE [LARGE SCALE GENOMIC DNA]</scope>
    <source>
        <strain evidence="7 8">23b-28</strain>
    </source>
</reference>
<sequence length="274" mass="29174">MTSSRDTSPGPGPRACMASSSGRTEPSTPPPEPNSRRPPPVDTMHPPTDDLPAPVMSLEGVTKRFGGVHAVKGIDLVIPAGKVVALVGENGAGKSTLGKIIAGVHRPDSGRILVDGVQVSLHSPRDGLKHGIALVAQELALVQQMSVADNVFLGFESQTMAFVGNHSNRRRFEDLQRSVGFALHPDDRAGSLRLADQQKVEILRALARNARIIVMDEPTAALTRDEAKSLFEIIRRLTSQGASIVFVSHFLDDVLDLADTVVVLNPDPPMSLGG</sequence>
<evidence type="ECO:0000256" key="5">
    <source>
        <dbReference type="SAM" id="MobiDB-lite"/>
    </source>
</evidence>
<dbReference type="SUPFAM" id="SSF52540">
    <property type="entry name" value="P-loop containing nucleoside triphosphate hydrolases"/>
    <property type="match status" value="1"/>
</dbReference>
<keyword evidence="3" id="KW-0547">Nucleotide-binding</keyword>
<keyword evidence="2" id="KW-0677">Repeat</keyword>
<dbReference type="Proteomes" id="UP000230886">
    <property type="component" value="Unassembled WGS sequence"/>
</dbReference>
<dbReference type="EMBL" id="NOVD01000099">
    <property type="protein sequence ID" value="PCK21683.1"/>
    <property type="molecule type" value="Genomic_DNA"/>
</dbReference>
<dbReference type="CDD" id="cd03216">
    <property type="entry name" value="ABC_Carb_Monos_I"/>
    <property type="match status" value="1"/>
</dbReference>
<keyword evidence="4" id="KW-0067">ATP-binding</keyword>
<protein>
    <recommendedName>
        <fullName evidence="6">ABC transporter domain-containing protein</fullName>
    </recommendedName>
</protein>
<proteinExistence type="predicted"/>
<dbReference type="GO" id="GO:0016887">
    <property type="term" value="F:ATP hydrolysis activity"/>
    <property type="evidence" value="ECO:0007669"/>
    <property type="project" value="InterPro"/>
</dbReference>
<dbReference type="AlphaFoldDB" id="A0A2A5IWQ2"/>
<keyword evidence="1" id="KW-0813">Transport</keyword>
<name>A0A2A5IWQ2_RHOSG</name>
<dbReference type="SMART" id="SM00382">
    <property type="entry name" value="AAA"/>
    <property type="match status" value="1"/>
</dbReference>
<feature type="region of interest" description="Disordered" evidence="5">
    <location>
        <begin position="1"/>
        <end position="52"/>
    </location>
</feature>
<organism evidence="7 8">
    <name type="scientific">Rhodococcus qingshengii</name>
    <dbReference type="NCBI Taxonomy" id="334542"/>
    <lineage>
        <taxon>Bacteria</taxon>
        <taxon>Bacillati</taxon>
        <taxon>Actinomycetota</taxon>
        <taxon>Actinomycetes</taxon>
        <taxon>Mycobacteriales</taxon>
        <taxon>Nocardiaceae</taxon>
        <taxon>Rhodococcus</taxon>
        <taxon>Rhodococcus erythropolis group</taxon>
    </lineage>
</organism>
<feature type="domain" description="ABC transporter" evidence="6">
    <location>
        <begin position="56"/>
        <end position="274"/>
    </location>
</feature>
<dbReference type="InterPro" id="IPR003593">
    <property type="entry name" value="AAA+_ATPase"/>
</dbReference>
<evidence type="ECO:0000256" key="1">
    <source>
        <dbReference type="ARBA" id="ARBA00022448"/>
    </source>
</evidence>